<feature type="chain" id="PRO_5009328243" description="Thioredoxin domain-containing protein" evidence="1">
    <location>
        <begin position="22"/>
        <end position="715"/>
    </location>
</feature>
<dbReference type="Gene3D" id="3.40.30.10">
    <property type="entry name" value="Glutaredoxin"/>
    <property type="match status" value="2"/>
</dbReference>
<dbReference type="PANTHER" id="PTHR46497:SF1">
    <property type="entry name" value="THIOREDOXIN DOMAIN-CONTAINING PROTEIN 11"/>
    <property type="match status" value="1"/>
</dbReference>
<feature type="signal peptide" evidence="1">
    <location>
        <begin position="1"/>
        <end position="21"/>
    </location>
</feature>
<keyword evidence="1" id="KW-0732">Signal</keyword>
<gene>
    <name evidence="2" type="primary">106086773</name>
</gene>
<dbReference type="CDD" id="cd02981">
    <property type="entry name" value="PDI_b_family"/>
    <property type="match status" value="1"/>
</dbReference>
<organism evidence="2 3">
    <name type="scientific">Stomoxys calcitrans</name>
    <name type="common">Stable fly</name>
    <name type="synonym">Conops calcitrans</name>
    <dbReference type="NCBI Taxonomy" id="35570"/>
    <lineage>
        <taxon>Eukaryota</taxon>
        <taxon>Metazoa</taxon>
        <taxon>Ecdysozoa</taxon>
        <taxon>Arthropoda</taxon>
        <taxon>Hexapoda</taxon>
        <taxon>Insecta</taxon>
        <taxon>Pterygota</taxon>
        <taxon>Neoptera</taxon>
        <taxon>Endopterygota</taxon>
        <taxon>Diptera</taxon>
        <taxon>Brachycera</taxon>
        <taxon>Muscomorpha</taxon>
        <taxon>Muscoidea</taxon>
        <taxon>Muscidae</taxon>
        <taxon>Stomoxys</taxon>
    </lineage>
</organism>
<dbReference type="STRING" id="35570.A0A1I8QEV8"/>
<dbReference type="KEGG" id="scac:106086773"/>
<evidence type="ECO:0000313" key="2">
    <source>
        <dbReference type="EnsemblMetazoa" id="SCAU016489-PA"/>
    </source>
</evidence>
<name>A0A1I8QEV8_STOCA</name>
<dbReference type="EnsemblMetazoa" id="SCAU016489-RA">
    <property type="protein sequence ID" value="SCAU016489-PA"/>
    <property type="gene ID" value="SCAU016489"/>
</dbReference>
<dbReference type="InterPro" id="IPR036249">
    <property type="entry name" value="Thioredoxin-like_sf"/>
</dbReference>
<dbReference type="OrthoDB" id="1910803at2759"/>
<dbReference type="VEuPathDB" id="VectorBase:SCAU016489"/>
<keyword evidence="3" id="KW-1185">Reference proteome</keyword>
<dbReference type="AlphaFoldDB" id="A0A1I8QEV8"/>
<dbReference type="SUPFAM" id="SSF52833">
    <property type="entry name" value="Thioredoxin-like"/>
    <property type="match status" value="2"/>
</dbReference>
<proteinExistence type="predicted"/>
<accession>A0A1I8QEV8</accession>
<dbReference type="Proteomes" id="UP000095300">
    <property type="component" value="Unassembled WGS sequence"/>
</dbReference>
<dbReference type="InterPro" id="IPR052792">
    <property type="entry name" value="Thioredoxin_dom-contain_11"/>
</dbReference>
<evidence type="ECO:0000313" key="3">
    <source>
        <dbReference type="Proteomes" id="UP000095300"/>
    </source>
</evidence>
<dbReference type="PANTHER" id="PTHR46497">
    <property type="entry name" value="THIOREDOXIN DOMAIN-CONTAINING PROTEIN 11"/>
    <property type="match status" value="1"/>
</dbReference>
<evidence type="ECO:0000256" key="1">
    <source>
        <dbReference type="SAM" id="SignalP"/>
    </source>
</evidence>
<evidence type="ECO:0008006" key="4">
    <source>
        <dbReference type="Google" id="ProtNLM"/>
    </source>
</evidence>
<sequence length="715" mass="83257">MMCRLKILIIAVTIIVASVHSLYVSIEQCPGTDVKRIRQQIQHHEISLIFYYTRWSADSLEALQEYNDVAVYYSDKIYFSSIDCWHLQCNCSRALNTPVGSGLPHKWPTLMAYYGSRGQLQIQYHGLWSFKDIQQFVHNLVYPLERLHTNEDLEQTKLVSDAVVIGIFKSPDSREYKQYLMAALKWLESDPLRTYRFKVIFYTNTTAAATTYSRLLKGDDSGPDILFMGASNITKRYAELQGHIWNATNILLWLHRELKGDLKKLHGYATPITIAQKLNQNSVLAVFVNQPHPFFTYMEEKVDRDKACSKIASDCWKRIQQNEYFRALGIQHILESLQIYTDNNLCYYNMDIALKNLGDYYEINSYLKFLVQNLAYPSSSKVKDDFKPNIMRLLNFHHITNCLNFEIKSSNSLYIATAKHLQAVVDKEAKLFNSNRTISVVVLDTERYKDYLQGLDMRPQSQSMASAFIIDMKQESIFPMTDQFDMTNFRRYLGQYYQRCLPAHFKSEHLKQLNNSSPRKAKNFSDSYGMANLNRFTFQNSLLYSHNQSLVLLIHSPECALCGTLQHTFIQISSALRSLAPELQFVRLNALLNDLPWQFNMASLPVLLVFPKHGFSDTRIFPSHLKPDFKNVFAFILKQLPAEDQIKTIVTFCQSRGLGSNHTQSCWRFAKNLLMQHISNHLHYWQLFENERSIIFQRLRAFKDMSLDVQRNLRL</sequence>
<reference evidence="2" key="1">
    <citation type="submission" date="2020-05" db="UniProtKB">
        <authorList>
            <consortium name="EnsemblMetazoa"/>
        </authorList>
    </citation>
    <scope>IDENTIFICATION</scope>
    <source>
        <strain evidence="2">USDA</strain>
    </source>
</reference>
<protein>
    <recommendedName>
        <fullName evidence="4">Thioredoxin domain-containing protein</fullName>
    </recommendedName>
</protein>